<name>A0ABY5W6A8_9ACTN</name>
<keyword evidence="1" id="KW-0472">Membrane</keyword>
<accession>A0ABY5W6A8</accession>
<dbReference type="RefSeq" id="WP_259862428.1">
    <property type="nucleotide sequence ID" value="NZ_BAAAST010000140.1"/>
</dbReference>
<organism evidence="3 4">
    <name type="scientific">Dactylosporangium fulvum</name>
    <dbReference type="NCBI Taxonomy" id="53359"/>
    <lineage>
        <taxon>Bacteria</taxon>
        <taxon>Bacillati</taxon>
        <taxon>Actinomycetota</taxon>
        <taxon>Actinomycetes</taxon>
        <taxon>Micromonosporales</taxon>
        <taxon>Micromonosporaceae</taxon>
        <taxon>Dactylosporangium</taxon>
    </lineage>
</organism>
<reference evidence="3" key="2">
    <citation type="submission" date="2022-09" db="EMBL/GenBank/DDBJ databases">
        <title>Biosynthetic gene clusters of Dactylosporangioum fulvum.</title>
        <authorList>
            <person name="Caradec T."/>
        </authorList>
    </citation>
    <scope>NUCLEOTIDE SEQUENCE</scope>
    <source>
        <strain evidence="3">NRRL B-16292</strain>
    </source>
</reference>
<keyword evidence="4" id="KW-1185">Reference proteome</keyword>
<reference evidence="3" key="1">
    <citation type="submission" date="2021-04" db="EMBL/GenBank/DDBJ databases">
        <authorList>
            <person name="Hartkoorn R.C."/>
            <person name="Beaudoing E."/>
            <person name="Hot D."/>
        </authorList>
    </citation>
    <scope>NUCLEOTIDE SEQUENCE</scope>
    <source>
        <strain evidence="3">NRRL B-16292</strain>
    </source>
</reference>
<protein>
    <recommendedName>
        <fullName evidence="5">Integral membrane protein</fullName>
    </recommendedName>
</protein>
<keyword evidence="1" id="KW-1133">Transmembrane helix</keyword>
<proteinExistence type="predicted"/>
<evidence type="ECO:0000256" key="2">
    <source>
        <dbReference type="SAM" id="SignalP"/>
    </source>
</evidence>
<evidence type="ECO:0008006" key="5">
    <source>
        <dbReference type="Google" id="ProtNLM"/>
    </source>
</evidence>
<feature type="transmembrane region" description="Helical" evidence="1">
    <location>
        <begin position="102"/>
        <end position="121"/>
    </location>
</feature>
<feature type="transmembrane region" description="Helical" evidence="1">
    <location>
        <begin position="73"/>
        <end position="90"/>
    </location>
</feature>
<feature type="transmembrane region" description="Helical" evidence="1">
    <location>
        <begin position="34"/>
        <end position="61"/>
    </location>
</feature>
<dbReference type="EMBL" id="CP073720">
    <property type="protein sequence ID" value="UWP84554.1"/>
    <property type="molecule type" value="Genomic_DNA"/>
</dbReference>
<keyword evidence="1" id="KW-0812">Transmembrane</keyword>
<evidence type="ECO:0000256" key="1">
    <source>
        <dbReference type="SAM" id="Phobius"/>
    </source>
</evidence>
<sequence length="126" mass="13177">MKTRLALGALGVLVMAYAVAGILADTGTDPLSQAGFLVALLLAHDLVLLPAGVVVGALVGWRWHSPYTSIVRGGLWTSAIVCLIAVPFLVEGRNLSPRNFPAGLLVTLAAVWLAVGGAVVVRRLRR</sequence>
<feature type="signal peptide" evidence="2">
    <location>
        <begin position="1"/>
        <end position="20"/>
    </location>
</feature>
<feature type="chain" id="PRO_5045818470" description="Integral membrane protein" evidence="2">
    <location>
        <begin position="21"/>
        <end position="126"/>
    </location>
</feature>
<dbReference type="Proteomes" id="UP001059617">
    <property type="component" value="Chromosome"/>
</dbReference>
<evidence type="ECO:0000313" key="4">
    <source>
        <dbReference type="Proteomes" id="UP001059617"/>
    </source>
</evidence>
<gene>
    <name evidence="3" type="ORF">Dfulv_10100</name>
</gene>
<keyword evidence="2" id="KW-0732">Signal</keyword>
<evidence type="ECO:0000313" key="3">
    <source>
        <dbReference type="EMBL" id="UWP84554.1"/>
    </source>
</evidence>